<reference evidence="5" key="1">
    <citation type="submission" date="2022-10" db="EMBL/GenBank/DDBJ databases">
        <title>Determination and structural analysis of whole genome sequence of Sarocladium strictum F4-1.</title>
        <authorList>
            <person name="Hu L."/>
            <person name="Jiang Y."/>
        </authorList>
    </citation>
    <scope>NUCLEOTIDE SEQUENCE</scope>
    <source>
        <strain evidence="5">F4-1</strain>
    </source>
</reference>
<gene>
    <name evidence="5" type="ORF">NLU13_4498</name>
</gene>
<dbReference type="AlphaFoldDB" id="A0AA39GIZ4"/>
<evidence type="ECO:0000256" key="2">
    <source>
        <dbReference type="ARBA" id="ARBA00023054"/>
    </source>
</evidence>
<keyword evidence="2 3" id="KW-0175">Coiled coil</keyword>
<dbReference type="InterPro" id="IPR021622">
    <property type="entry name" value="Afadin/alpha-actinin-bd"/>
</dbReference>
<dbReference type="Proteomes" id="UP001175261">
    <property type="component" value="Unassembled WGS sequence"/>
</dbReference>
<keyword evidence="6" id="KW-1185">Reference proteome</keyword>
<comment type="similarity">
    <text evidence="1">Belongs to the ADIP family.</text>
</comment>
<comment type="caution">
    <text evidence="5">The sequence shown here is derived from an EMBL/GenBank/DDBJ whole genome shotgun (WGS) entry which is preliminary data.</text>
</comment>
<sequence length="710" mass="77258">MIDTNNLRTASLYINNQLLSRGLLRDGQTIDFADPAAGDGDISATMGRIMSIVNDLILRRDKDAEHRETLSTTMRAIRTENLRQVKDITALTEKATEAKRKLELAEASEAALKTQLKSAEAAARGLKEEVIRTKALVAQARASCATEVRRRDRQIDSLKKQLGEAGRARGARPNPAITTIHVTGDVRSEKSTPVKGASASAGEYSLRDETNAFLANLAANLSEENEAILSAMRHTMSQLREMSGFAGEENSGGHVLKQPGWDEMSSELDAVLEHMKTILTNPSFVPIEEVMLREEEIARLKDGWVKMEDRWKDAVLLIDSWRRRMAASGKPVDEEEMMMSLRLSPAKTRGDAEAAHFADFGLSAVAEENEEESMVEREGSPCPSNPESLHLVPAEAYEGHPEDHVDSSAELSAAEDDEVPLDDYDAEEPNFEVLQESTIQPNLNDSLDSSPLPEPPQLSPLRNSDTAGNRGLVRNPKLRKPQLDFTTIAEENTGDVLPSTESSKPFLGRQKFPPVTAVQQPEEAAGSKDSHRAVSTSSLDEALLGKNSADTEPEPAQIQGNNGLKQTPRRGPSRLPLPRVAEPQQSPLTMANIAAKLAASEKEANAARVRAKLRAARATRTAQKPALDAPKATPQIAEDEKLADVDPVKPAAAAIPAAGETQRPAGARDDATQLKPEKRKREPRPSKVASRRRSTLSPLELQGLISGTVQ</sequence>
<feature type="region of interest" description="Disordered" evidence="4">
    <location>
        <begin position="615"/>
        <end position="710"/>
    </location>
</feature>
<feature type="compositionally biased region" description="Basic and acidic residues" evidence="4">
    <location>
        <begin position="666"/>
        <end position="685"/>
    </location>
</feature>
<dbReference type="Pfam" id="PF11559">
    <property type="entry name" value="ADIP"/>
    <property type="match status" value="1"/>
</dbReference>
<evidence type="ECO:0000313" key="6">
    <source>
        <dbReference type="Proteomes" id="UP001175261"/>
    </source>
</evidence>
<proteinExistence type="inferred from homology"/>
<accession>A0AA39GIZ4</accession>
<feature type="compositionally biased region" description="Low complexity" evidence="4">
    <location>
        <begin position="648"/>
        <end position="658"/>
    </location>
</feature>
<dbReference type="EMBL" id="JAPDFR010000003">
    <property type="protein sequence ID" value="KAK0388253.1"/>
    <property type="molecule type" value="Genomic_DNA"/>
</dbReference>
<feature type="region of interest" description="Disordered" evidence="4">
    <location>
        <begin position="367"/>
        <end position="389"/>
    </location>
</feature>
<name>A0AA39GIZ4_SARSR</name>
<feature type="region of interest" description="Disordered" evidence="4">
    <location>
        <begin position="441"/>
        <end position="588"/>
    </location>
</feature>
<evidence type="ECO:0000256" key="1">
    <source>
        <dbReference type="ARBA" id="ARBA00009291"/>
    </source>
</evidence>
<feature type="compositionally biased region" description="Basic and acidic residues" evidence="4">
    <location>
        <begin position="638"/>
        <end position="647"/>
    </location>
</feature>
<evidence type="ECO:0000313" key="5">
    <source>
        <dbReference type="EMBL" id="KAK0388253.1"/>
    </source>
</evidence>
<feature type="compositionally biased region" description="Low complexity" evidence="4">
    <location>
        <begin position="441"/>
        <end position="451"/>
    </location>
</feature>
<evidence type="ECO:0000256" key="3">
    <source>
        <dbReference type="SAM" id="Coils"/>
    </source>
</evidence>
<evidence type="ECO:0008006" key="7">
    <source>
        <dbReference type="Google" id="ProtNLM"/>
    </source>
</evidence>
<feature type="coiled-coil region" evidence="3">
    <location>
        <begin position="88"/>
        <end position="136"/>
    </location>
</feature>
<protein>
    <recommendedName>
        <fullName evidence="7">NIMA interactive protein</fullName>
    </recommendedName>
</protein>
<organism evidence="5 6">
    <name type="scientific">Sarocladium strictum</name>
    <name type="common">Black bundle disease fungus</name>
    <name type="synonym">Acremonium strictum</name>
    <dbReference type="NCBI Taxonomy" id="5046"/>
    <lineage>
        <taxon>Eukaryota</taxon>
        <taxon>Fungi</taxon>
        <taxon>Dikarya</taxon>
        <taxon>Ascomycota</taxon>
        <taxon>Pezizomycotina</taxon>
        <taxon>Sordariomycetes</taxon>
        <taxon>Hypocreomycetidae</taxon>
        <taxon>Hypocreales</taxon>
        <taxon>Sarocladiaceae</taxon>
        <taxon>Sarocladium</taxon>
    </lineage>
</organism>
<evidence type="ECO:0000256" key="4">
    <source>
        <dbReference type="SAM" id="MobiDB-lite"/>
    </source>
</evidence>